<dbReference type="EMBL" id="CM001475">
    <property type="protein sequence ID" value="EIC28299.1"/>
    <property type="molecule type" value="Genomic_DNA"/>
</dbReference>
<evidence type="ECO:0008006" key="3">
    <source>
        <dbReference type="Google" id="ProtNLM"/>
    </source>
</evidence>
<gene>
    <name evidence="1" type="ORF">Metal_0446</name>
</gene>
<organism evidence="1 2">
    <name type="scientific">Methylomicrobium album BG8</name>
    <dbReference type="NCBI Taxonomy" id="686340"/>
    <lineage>
        <taxon>Bacteria</taxon>
        <taxon>Pseudomonadati</taxon>
        <taxon>Pseudomonadota</taxon>
        <taxon>Gammaproteobacteria</taxon>
        <taxon>Methylococcales</taxon>
        <taxon>Methylococcaceae</taxon>
        <taxon>Methylomicrobium</taxon>
    </lineage>
</organism>
<sequence>MDFERRFHFSKCFLNPPETGPLLAVPNVSGKDYAVFNHSARNAAAGKWGLHHMELRPWIGRRAKTARDSLQPLPKPGWIRRYAMTGALLAALWPPLAEAETETDRAGRIKASFVLNIARFVSWPKEAPEQQVTPLLLCLYRSNPFGEAIRTIEGKIVNGRPLQIGLIRSLAQSDSCRILLVGPDEMRHFSEESRQAPNRPLLTIADLTDTDLPSPHRPALITLVRNAARIGFEINLAKARRTGLRMSSNLLKLAKIVGDGT</sequence>
<accession>H8GN70</accession>
<reference evidence="1 2" key="1">
    <citation type="journal article" date="2013" name="Genome Announc.">
        <title>Genome Sequence of the Obligate Gammaproteobacterial Methanotroph Methylomicrobium album Strain BG8.</title>
        <authorList>
            <person name="Kits K.D."/>
            <person name="Kalyuzhnaya M.G."/>
            <person name="Klotz M.G."/>
            <person name="Jetten M.S."/>
            <person name="Op den Camp H.J."/>
            <person name="Vuilleumier S."/>
            <person name="Bringel F."/>
            <person name="Dispirito A.A."/>
            <person name="Murrell J.C."/>
            <person name="Bruce D."/>
            <person name="Cheng J.F."/>
            <person name="Copeland A."/>
            <person name="Goodwin L."/>
            <person name="Hauser L."/>
            <person name="Lajus A."/>
            <person name="Land M.L."/>
            <person name="Lapidus A."/>
            <person name="Lucas S."/>
            <person name="Medigue C."/>
            <person name="Pitluck S."/>
            <person name="Woyke T."/>
            <person name="Zeytun A."/>
            <person name="Stein L.Y."/>
        </authorList>
    </citation>
    <scope>NUCLEOTIDE SEQUENCE [LARGE SCALE GENOMIC DNA]</scope>
    <source>
        <strain evidence="1 2">BG8</strain>
    </source>
</reference>
<keyword evidence="2" id="KW-1185">Reference proteome</keyword>
<dbReference type="InterPro" id="IPR025293">
    <property type="entry name" value="YfiR/HmsC-like"/>
</dbReference>
<evidence type="ECO:0000313" key="2">
    <source>
        <dbReference type="Proteomes" id="UP000005090"/>
    </source>
</evidence>
<dbReference type="Proteomes" id="UP000005090">
    <property type="component" value="Chromosome"/>
</dbReference>
<name>H8GN70_METAL</name>
<dbReference type="HOGENOM" id="CLU_093136_1_0_6"/>
<dbReference type="AlphaFoldDB" id="H8GN70"/>
<dbReference type="STRING" id="686340.Metal_0446"/>
<dbReference type="eggNOG" id="ENOG5032YBM">
    <property type="taxonomic scope" value="Bacteria"/>
</dbReference>
<proteinExistence type="predicted"/>
<dbReference type="Pfam" id="PF13689">
    <property type="entry name" value="DUF4154"/>
    <property type="match status" value="1"/>
</dbReference>
<protein>
    <recommendedName>
        <fullName evidence="3">YfiR family protein</fullName>
    </recommendedName>
</protein>
<evidence type="ECO:0000313" key="1">
    <source>
        <dbReference type="EMBL" id="EIC28299.1"/>
    </source>
</evidence>